<reference evidence="16 18" key="3">
    <citation type="submission" date="2019-07" db="EMBL/GenBank/DDBJ databases">
        <authorList>
            <person name="Jastrzebski P J."/>
            <person name="Paukszto L."/>
            <person name="Jastrzebski P J."/>
        </authorList>
    </citation>
    <scope>NUCLEOTIDE SEQUENCE [LARGE SCALE GENOMIC DNA]</scope>
    <source>
        <strain evidence="16 18">WMS-il1</strain>
    </source>
</reference>
<feature type="compositionally biased region" description="Low complexity" evidence="13">
    <location>
        <begin position="410"/>
        <end position="419"/>
    </location>
</feature>
<dbReference type="Proteomes" id="UP000274504">
    <property type="component" value="Unassembled WGS sequence"/>
</dbReference>
<feature type="region of interest" description="Disordered" evidence="13">
    <location>
        <begin position="398"/>
        <end position="496"/>
    </location>
</feature>
<comment type="catalytic activity">
    <reaction evidence="12">
        <text>L-seryl-[protein] + ATP = O-phospho-L-seryl-[protein] + ADP + H(+)</text>
        <dbReference type="Rhea" id="RHEA:17989"/>
        <dbReference type="Rhea" id="RHEA-COMP:9863"/>
        <dbReference type="Rhea" id="RHEA-COMP:11604"/>
        <dbReference type="ChEBI" id="CHEBI:15378"/>
        <dbReference type="ChEBI" id="CHEBI:29999"/>
        <dbReference type="ChEBI" id="CHEBI:30616"/>
        <dbReference type="ChEBI" id="CHEBI:83421"/>
        <dbReference type="ChEBI" id="CHEBI:456216"/>
        <dbReference type="EC" id="2.7.11.1"/>
    </reaction>
</comment>
<dbReference type="InterPro" id="IPR015285">
    <property type="entry name" value="RIO2_wHTH_N"/>
</dbReference>
<dbReference type="GO" id="GO:0005829">
    <property type="term" value="C:cytosol"/>
    <property type="evidence" value="ECO:0007669"/>
    <property type="project" value="TreeGrafter"/>
</dbReference>
<evidence type="ECO:0000313" key="16">
    <source>
        <dbReference type="EMBL" id="VUZ42045.1"/>
    </source>
</evidence>
<dbReference type="SUPFAM" id="SSF56112">
    <property type="entry name" value="Protein kinase-like (PK-like)"/>
    <property type="match status" value="1"/>
</dbReference>
<evidence type="ECO:0000259" key="14">
    <source>
        <dbReference type="SMART" id="SM00090"/>
    </source>
</evidence>
<dbReference type="InterPro" id="IPR036388">
    <property type="entry name" value="WH-like_DNA-bd_sf"/>
</dbReference>
<comment type="cofactor">
    <cofactor evidence="1">
        <name>Mg(2+)</name>
        <dbReference type="ChEBI" id="CHEBI:18420"/>
    </cofactor>
</comment>
<comment type="catalytic activity">
    <reaction evidence="11">
        <text>L-threonyl-[protein] + ATP = O-phospho-L-threonyl-[protein] + ADP + H(+)</text>
        <dbReference type="Rhea" id="RHEA:46608"/>
        <dbReference type="Rhea" id="RHEA-COMP:11060"/>
        <dbReference type="Rhea" id="RHEA-COMP:11605"/>
        <dbReference type="ChEBI" id="CHEBI:15378"/>
        <dbReference type="ChEBI" id="CHEBI:30013"/>
        <dbReference type="ChEBI" id="CHEBI:30616"/>
        <dbReference type="ChEBI" id="CHEBI:61977"/>
        <dbReference type="ChEBI" id="CHEBI:456216"/>
        <dbReference type="EC" id="2.7.11.1"/>
    </reaction>
</comment>
<dbReference type="InterPro" id="IPR000687">
    <property type="entry name" value="RIO_kinase"/>
</dbReference>
<dbReference type="STRING" id="6216.A0A0R3SR76"/>
<dbReference type="InterPro" id="IPR018935">
    <property type="entry name" value="RIO_kinase_CS"/>
</dbReference>
<feature type="compositionally biased region" description="Acidic residues" evidence="13">
    <location>
        <begin position="420"/>
        <end position="445"/>
    </location>
</feature>
<evidence type="ECO:0000256" key="7">
    <source>
        <dbReference type="ARBA" id="ARBA00022741"/>
    </source>
</evidence>
<name>A0A0R3SR76_HYMDI</name>
<comment type="similarity">
    <text evidence="2">Belongs to the protein kinase superfamily. RIO-type Ser/Thr kinase family.</text>
</comment>
<dbReference type="WBParaSite" id="HDID_0000764501-mRNA-1">
    <property type="protein sequence ID" value="HDID_0000764501-mRNA-1"/>
    <property type="gene ID" value="HDID_0000764501"/>
</dbReference>
<dbReference type="EC" id="2.7.11.1" evidence="3"/>
<evidence type="ECO:0000256" key="13">
    <source>
        <dbReference type="SAM" id="MobiDB-lite"/>
    </source>
</evidence>
<dbReference type="EMBL" id="CABIJS010000077">
    <property type="protein sequence ID" value="VUZ42045.1"/>
    <property type="molecule type" value="Genomic_DNA"/>
</dbReference>
<feature type="compositionally biased region" description="Basic and acidic residues" evidence="13">
    <location>
        <begin position="446"/>
        <end position="458"/>
    </location>
</feature>
<evidence type="ECO:0000256" key="8">
    <source>
        <dbReference type="ARBA" id="ARBA00022777"/>
    </source>
</evidence>
<keyword evidence="10" id="KW-0460">Magnesium</keyword>
<dbReference type="InterPro" id="IPR011009">
    <property type="entry name" value="Kinase-like_dom_sf"/>
</dbReference>
<evidence type="ECO:0000313" key="19">
    <source>
        <dbReference type="WBParaSite" id="HDID_0000764501-mRNA-1"/>
    </source>
</evidence>
<keyword evidence="18" id="KW-1185">Reference proteome</keyword>
<dbReference type="PANTHER" id="PTHR45852:SF1">
    <property type="entry name" value="SERINE_THREONINE-PROTEIN KINASE RIO2"/>
    <property type="match status" value="1"/>
</dbReference>
<gene>
    <name evidence="15" type="ORF">HDID_LOCUS7643</name>
    <name evidence="16" type="ORF">WMSIL1_LOCUS2820</name>
</gene>
<dbReference type="Gene3D" id="3.30.200.20">
    <property type="entry name" value="Phosphorylase Kinase, domain 1"/>
    <property type="match status" value="1"/>
</dbReference>
<keyword evidence="5" id="KW-0808">Transferase</keyword>
<feature type="compositionally biased region" description="Low complexity" evidence="13">
    <location>
        <begin position="459"/>
        <end position="472"/>
    </location>
</feature>
<accession>A0A0R3SR76</accession>
<evidence type="ECO:0000256" key="10">
    <source>
        <dbReference type="ARBA" id="ARBA00022842"/>
    </source>
</evidence>
<evidence type="ECO:0000256" key="1">
    <source>
        <dbReference type="ARBA" id="ARBA00001946"/>
    </source>
</evidence>
<proteinExistence type="inferred from homology"/>
<dbReference type="Gene3D" id="1.10.10.10">
    <property type="entry name" value="Winged helix-like DNA-binding domain superfamily/Winged helix DNA-binding domain"/>
    <property type="match status" value="1"/>
</dbReference>
<dbReference type="GO" id="GO:0005524">
    <property type="term" value="F:ATP binding"/>
    <property type="evidence" value="ECO:0007669"/>
    <property type="project" value="UniProtKB-KW"/>
</dbReference>
<dbReference type="CDD" id="cd05144">
    <property type="entry name" value="RIO2_C"/>
    <property type="match status" value="1"/>
</dbReference>
<keyword evidence="6" id="KW-0479">Metal-binding</keyword>
<dbReference type="OrthoDB" id="10258631at2759"/>
<dbReference type="GO" id="GO:0030490">
    <property type="term" value="P:maturation of SSU-rRNA"/>
    <property type="evidence" value="ECO:0007669"/>
    <property type="project" value="TreeGrafter"/>
</dbReference>
<dbReference type="Pfam" id="PF09202">
    <property type="entry name" value="Rio2_N"/>
    <property type="match status" value="1"/>
</dbReference>
<keyword evidence="9" id="KW-0067">ATP-binding</keyword>
<dbReference type="Proteomes" id="UP000321570">
    <property type="component" value="Unassembled WGS sequence"/>
</dbReference>
<evidence type="ECO:0000313" key="17">
    <source>
        <dbReference type="Proteomes" id="UP000274504"/>
    </source>
</evidence>
<dbReference type="GO" id="GO:0046872">
    <property type="term" value="F:metal ion binding"/>
    <property type="evidence" value="ECO:0007669"/>
    <property type="project" value="UniProtKB-KW"/>
</dbReference>
<dbReference type="FunFam" id="3.30.200.20:FF:000052">
    <property type="entry name" value="Serine/threonine-protein kinase RIO2"/>
    <property type="match status" value="1"/>
</dbReference>
<evidence type="ECO:0000256" key="2">
    <source>
        <dbReference type="ARBA" id="ARBA00009196"/>
    </source>
</evidence>
<evidence type="ECO:0000313" key="15">
    <source>
        <dbReference type="EMBL" id="VDL59961.1"/>
    </source>
</evidence>
<dbReference type="GO" id="GO:0004674">
    <property type="term" value="F:protein serine/threonine kinase activity"/>
    <property type="evidence" value="ECO:0007669"/>
    <property type="project" value="UniProtKB-KW"/>
</dbReference>
<organism evidence="19">
    <name type="scientific">Hymenolepis diminuta</name>
    <name type="common">Rat tapeworm</name>
    <dbReference type="NCBI Taxonomy" id="6216"/>
    <lineage>
        <taxon>Eukaryota</taxon>
        <taxon>Metazoa</taxon>
        <taxon>Spiralia</taxon>
        <taxon>Lophotrochozoa</taxon>
        <taxon>Platyhelminthes</taxon>
        <taxon>Cestoda</taxon>
        <taxon>Eucestoda</taxon>
        <taxon>Cyclophyllidea</taxon>
        <taxon>Hymenolepididae</taxon>
        <taxon>Hymenolepis</taxon>
    </lineage>
</organism>
<dbReference type="GO" id="GO:0030688">
    <property type="term" value="C:preribosome, small subunit precursor"/>
    <property type="evidence" value="ECO:0007669"/>
    <property type="project" value="TreeGrafter"/>
</dbReference>
<protein>
    <recommendedName>
        <fullName evidence="3">non-specific serine/threonine protein kinase</fullName>
        <ecNumber evidence="3">2.7.11.1</ecNumber>
    </recommendedName>
</protein>
<dbReference type="InterPro" id="IPR018934">
    <property type="entry name" value="RIO_dom"/>
</dbReference>
<evidence type="ECO:0000256" key="6">
    <source>
        <dbReference type="ARBA" id="ARBA00022723"/>
    </source>
</evidence>
<reference evidence="15 17" key="2">
    <citation type="submission" date="2018-11" db="EMBL/GenBank/DDBJ databases">
        <authorList>
            <consortium name="Pathogen Informatics"/>
        </authorList>
    </citation>
    <scope>NUCLEOTIDE SEQUENCE [LARGE SCALE GENOMIC DNA]</scope>
</reference>
<dbReference type="SMART" id="SM00090">
    <property type="entry name" value="RIO"/>
    <property type="match status" value="1"/>
</dbReference>
<dbReference type="EMBL" id="UYSG01010958">
    <property type="protein sequence ID" value="VDL59961.1"/>
    <property type="molecule type" value="Genomic_DNA"/>
</dbReference>
<evidence type="ECO:0000256" key="4">
    <source>
        <dbReference type="ARBA" id="ARBA00022527"/>
    </source>
</evidence>
<dbReference type="Gene3D" id="1.10.510.10">
    <property type="entry name" value="Transferase(Phosphotransferase) domain 1"/>
    <property type="match status" value="1"/>
</dbReference>
<evidence type="ECO:0000256" key="12">
    <source>
        <dbReference type="ARBA" id="ARBA00048679"/>
    </source>
</evidence>
<reference evidence="19" key="1">
    <citation type="submission" date="2016-04" db="UniProtKB">
        <authorList>
            <consortium name="WormBaseParasite"/>
        </authorList>
    </citation>
    <scope>IDENTIFICATION</scope>
</reference>
<keyword evidence="4" id="KW-0723">Serine/threonine-protein kinase</keyword>
<evidence type="ECO:0000313" key="18">
    <source>
        <dbReference type="Proteomes" id="UP000321570"/>
    </source>
</evidence>
<evidence type="ECO:0000256" key="5">
    <source>
        <dbReference type="ARBA" id="ARBA00022679"/>
    </source>
</evidence>
<sequence length="526" mass="59228">MPKSIKIDQFRYMSNEAWRVLMAVEMGMKNHEFVPLDLVHKISKCTRRGSSFLKLLRDDLVPHGLLAYETDNKKGYSGYRLTNLGYDYLALHTLIKGGQICDLGSIIGVGKESDVYLAVAGETCGHHDEQSSKELENTGKYTVPPANGEYIVIKFHRLGRTSFRKVREKREYHQGRNTCSWLYLDRLAAKREYEMMKILYDDGLPVPSPLANNRNAVVMSLVPDAVPLCKVFPATLRAENAALASSLYSQAREILAKITAEGLVHGDFNEFNLLVSGLVDEPGKENDVAEIVKRAKLVLIDFPQMISRDHWTAQEIYERDLDGIVSFFGKFLDIAPDEMPLRNLKEIPRTGYMDIELKAPGYPVQKKSKDTKNYLKFRQADDSELLVGTVAALAIKAEKERDGGEDEEVTSGGTSVSGEGSEDEELSSDDENKESEDSAEEDSGSDDEKEKEYDESHTGKTTSVPKTSKKSSFPTILSQEEIRERKKREDRRRAQHEFLLGVKRQQRANKKSKLRAEIAAEANIFG</sequence>
<keyword evidence="7" id="KW-0547">Nucleotide-binding</keyword>
<keyword evidence="8" id="KW-0418">Kinase</keyword>
<dbReference type="AlphaFoldDB" id="A0A0R3SR76"/>
<dbReference type="SUPFAM" id="SSF46785">
    <property type="entry name" value="Winged helix' DNA-binding domain"/>
    <property type="match status" value="1"/>
</dbReference>
<evidence type="ECO:0000256" key="9">
    <source>
        <dbReference type="ARBA" id="ARBA00022840"/>
    </source>
</evidence>
<dbReference type="PROSITE" id="PS01245">
    <property type="entry name" value="RIO1"/>
    <property type="match status" value="1"/>
</dbReference>
<evidence type="ECO:0000256" key="11">
    <source>
        <dbReference type="ARBA" id="ARBA00047899"/>
    </source>
</evidence>
<feature type="domain" description="RIO kinase" evidence="14">
    <location>
        <begin position="72"/>
        <end position="346"/>
    </location>
</feature>
<evidence type="ECO:0000256" key="3">
    <source>
        <dbReference type="ARBA" id="ARBA00012513"/>
    </source>
</evidence>
<dbReference type="InterPro" id="IPR030484">
    <property type="entry name" value="Rio2"/>
</dbReference>
<dbReference type="InterPro" id="IPR036390">
    <property type="entry name" value="WH_DNA-bd_sf"/>
</dbReference>
<dbReference type="PANTHER" id="PTHR45852">
    <property type="entry name" value="SER/THR-PROTEIN KINASE RIO2"/>
    <property type="match status" value="1"/>
</dbReference>
<dbReference type="Pfam" id="PF01163">
    <property type="entry name" value="RIO1"/>
    <property type="match status" value="2"/>
</dbReference>